<dbReference type="InParanoid" id="B9TBN3"/>
<protein>
    <submittedName>
        <fullName evidence="2">Uncharacterized protein</fullName>
    </submittedName>
</protein>
<evidence type="ECO:0000313" key="3">
    <source>
        <dbReference type="Proteomes" id="UP000008311"/>
    </source>
</evidence>
<organism evidence="2 3">
    <name type="scientific">Ricinus communis</name>
    <name type="common">Castor bean</name>
    <dbReference type="NCBI Taxonomy" id="3988"/>
    <lineage>
        <taxon>Eukaryota</taxon>
        <taxon>Viridiplantae</taxon>
        <taxon>Streptophyta</taxon>
        <taxon>Embryophyta</taxon>
        <taxon>Tracheophyta</taxon>
        <taxon>Spermatophyta</taxon>
        <taxon>Magnoliopsida</taxon>
        <taxon>eudicotyledons</taxon>
        <taxon>Gunneridae</taxon>
        <taxon>Pentapetalae</taxon>
        <taxon>rosids</taxon>
        <taxon>fabids</taxon>
        <taxon>Malpighiales</taxon>
        <taxon>Euphorbiaceae</taxon>
        <taxon>Acalyphoideae</taxon>
        <taxon>Acalypheae</taxon>
        <taxon>Ricinus</taxon>
    </lineage>
</organism>
<reference evidence="3" key="1">
    <citation type="journal article" date="2010" name="Nat. Biotechnol.">
        <title>Draft genome sequence of the oilseed species Ricinus communis.</title>
        <authorList>
            <person name="Chan A.P."/>
            <person name="Crabtree J."/>
            <person name="Zhao Q."/>
            <person name="Lorenzi H."/>
            <person name="Orvis J."/>
            <person name="Puiu D."/>
            <person name="Melake-Berhan A."/>
            <person name="Jones K.M."/>
            <person name="Redman J."/>
            <person name="Chen G."/>
            <person name="Cahoon E.B."/>
            <person name="Gedil M."/>
            <person name="Stanke M."/>
            <person name="Haas B.J."/>
            <person name="Wortman J.R."/>
            <person name="Fraser-Liggett C.M."/>
            <person name="Ravel J."/>
            <person name="Rabinowicz P.D."/>
        </authorList>
    </citation>
    <scope>NUCLEOTIDE SEQUENCE [LARGE SCALE GENOMIC DNA]</scope>
    <source>
        <strain evidence="3">cv. Hale</strain>
    </source>
</reference>
<feature type="region of interest" description="Disordered" evidence="1">
    <location>
        <begin position="192"/>
        <end position="218"/>
    </location>
</feature>
<keyword evidence="3" id="KW-1185">Reference proteome</keyword>
<feature type="compositionally biased region" description="Basic residues" evidence="1">
    <location>
        <begin position="24"/>
        <end position="39"/>
    </location>
</feature>
<feature type="region of interest" description="Disordered" evidence="1">
    <location>
        <begin position="1"/>
        <end position="57"/>
    </location>
</feature>
<dbReference type="EMBL" id="EQ976620">
    <property type="protein sequence ID" value="EEF26733.1"/>
    <property type="molecule type" value="Genomic_DNA"/>
</dbReference>
<evidence type="ECO:0000313" key="2">
    <source>
        <dbReference type="EMBL" id="EEF26733.1"/>
    </source>
</evidence>
<proteinExistence type="predicted"/>
<gene>
    <name evidence="2" type="ORF">RCOM_0120030</name>
</gene>
<sequence>RTDAVDEATAGRGAPGGAVQQGRLHGRQAGHVARARGPQHVRVSAEGAGGRARRVQQHGVEGALVSPGRRVGGDDLAFQADASQILDHALEACGRAIHGHDLGAGGGQLQGLAARGGAEVDGGLTRLHVQQARGYGRGCVLHPPGSGLELGPAGDVAATTGAQGVARQHLGVQDLRQGRYVAARLEGKVGGRLLGHHGRHGPGVIRPPGAGPAGEQPRRHEGRRIVGRGSVAQQAAQHGVDQALERAAGLVGPGQLDAGGHGREGGHVEEEGLGRAQAQQIAHAWRRFLAELSGQGPVDRSQAAQGGHGEGAREGALTRLQGAESVGRRGLVEAAAARKGRVE</sequence>
<evidence type="ECO:0000256" key="1">
    <source>
        <dbReference type="SAM" id="MobiDB-lite"/>
    </source>
</evidence>
<dbReference type="Proteomes" id="UP000008311">
    <property type="component" value="Unassembled WGS sequence"/>
</dbReference>
<feature type="non-terminal residue" evidence="2">
    <location>
        <position position="1"/>
    </location>
</feature>
<dbReference type="AlphaFoldDB" id="B9TBN3"/>
<name>B9TBN3_RICCO</name>
<feature type="region of interest" description="Disordered" evidence="1">
    <location>
        <begin position="296"/>
        <end position="343"/>
    </location>
</feature>
<accession>B9TBN3</accession>